<dbReference type="GeneID" id="7846664"/>
<dbReference type="EMBL" id="GG662719">
    <property type="protein sequence ID" value="EAR93741.2"/>
    <property type="molecule type" value="Genomic_DNA"/>
</dbReference>
<accession>I7MIJ0</accession>
<evidence type="ECO:0000313" key="4">
    <source>
        <dbReference type="Proteomes" id="UP000009168"/>
    </source>
</evidence>
<sequence>MFRKIDLFGSQIFLRSNGEQTYKSNLGSFTTLIIISFILMRFIQILLEVINRQNPNVIYSERQVDNPEIFSISSETFPMAFGMEDPINKLYYIDEQIYTISAQWQQKRRVFNSTSQQYDTTWIYQNISVQPCTLQNFQNKDNLEYYKNLNYTNMYCLSPESVISIQGDFPSLIFSQLVITVQQCQINCKSQNLINQYLLKSDFGIQLSDSYVDPTIKDNPFKMYSRDMFWHISTLMPQDITMYLRNNYVYSDIGWFQSNIKTERFPSFSYYENSVYPSGFQDYFLSITMRFEKQKEGVYKRWYQDFISILSEIGGFTQSLLAIGFLLCRRVSQLQLNQKIINQIFNYEESSLQNDQQDIIIETEKSTASPQNQIFMQFQSNLQNKIDQKANIKQNVNNETNQLSPQVKSQEYKPILKVQLDSQNIYQQRKSNIEPNLIHLGSCSIHNSPQALKLNQKLKSSKQQNKQNSVVKPSQPGKQQQNFSLSEKHILNQLIQEDIDNNNNNNSNISPKVLGVTNSSISKLFSKKSKDLTKNQQAVEKHFSKLLRKQTNGMKMGIWEYFFSLFCPYGRLKKKKEIINYSIDKLYQNLDIMQILKRLIEVEKLKRLLLDHDQIKLLDYLPKPTIHLDLVMKKDLNSQKKQEINLLYQDNRSEMQKVKDAFEAYKNILNKDNLSEVDQKIIGMLDQNLVEIFEAQNQSINRLNKYMSINLTDLNRDCQQEKKKQDNLSNIVFQNEQQNSDSIHRNQQTTEYQTKLQNQNQVFSNQKNIDTPKVNSLQQIDLSDSVELREIPQEKQIKNLPTNMFNTNIIQNQVIN</sequence>
<gene>
    <name evidence="3" type="ORF">TTHERM_00398110</name>
</gene>
<keyword evidence="2" id="KW-0472">Membrane</keyword>
<dbReference type="PANTHER" id="PTHR31398:SF0">
    <property type="entry name" value="MEIOTIC NUCLEAR DIVISION PROTEIN 1 HOMOLOG"/>
    <property type="match status" value="1"/>
</dbReference>
<reference evidence="4" key="1">
    <citation type="journal article" date="2006" name="PLoS Biol.">
        <title>Macronuclear genome sequence of the ciliate Tetrahymena thermophila, a model eukaryote.</title>
        <authorList>
            <person name="Eisen J.A."/>
            <person name="Coyne R.S."/>
            <person name="Wu M."/>
            <person name="Wu D."/>
            <person name="Thiagarajan M."/>
            <person name="Wortman J.R."/>
            <person name="Badger J.H."/>
            <person name="Ren Q."/>
            <person name="Amedeo P."/>
            <person name="Jones K.M."/>
            <person name="Tallon L.J."/>
            <person name="Delcher A.L."/>
            <person name="Salzberg S.L."/>
            <person name="Silva J.C."/>
            <person name="Haas B.J."/>
            <person name="Majoros W.H."/>
            <person name="Farzad M."/>
            <person name="Carlton J.M."/>
            <person name="Smith R.K. Jr."/>
            <person name="Garg J."/>
            <person name="Pearlman R.E."/>
            <person name="Karrer K.M."/>
            <person name="Sun L."/>
            <person name="Manning G."/>
            <person name="Elde N.C."/>
            <person name="Turkewitz A.P."/>
            <person name="Asai D.J."/>
            <person name="Wilkes D.E."/>
            <person name="Wang Y."/>
            <person name="Cai H."/>
            <person name="Collins K."/>
            <person name="Stewart B.A."/>
            <person name="Lee S.R."/>
            <person name="Wilamowska K."/>
            <person name="Weinberg Z."/>
            <person name="Ruzzo W.L."/>
            <person name="Wloga D."/>
            <person name="Gaertig J."/>
            <person name="Frankel J."/>
            <person name="Tsao C.-C."/>
            <person name="Gorovsky M.A."/>
            <person name="Keeling P.J."/>
            <person name="Waller R.F."/>
            <person name="Patron N.J."/>
            <person name="Cherry J.M."/>
            <person name="Stover N.A."/>
            <person name="Krieger C.J."/>
            <person name="del Toro C."/>
            <person name="Ryder H.F."/>
            <person name="Williamson S.C."/>
            <person name="Barbeau R.A."/>
            <person name="Hamilton E.P."/>
            <person name="Orias E."/>
        </authorList>
    </citation>
    <scope>NUCLEOTIDE SEQUENCE [LARGE SCALE GENOMIC DNA]</scope>
    <source>
        <strain evidence="4">SB210</strain>
    </source>
</reference>
<dbReference type="InParanoid" id="I7MIJ0"/>
<dbReference type="GO" id="GO:0005634">
    <property type="term" value="C:nucleus"/>
    <property type="evidence" value="ECO:0007669"/>
    <property type="project" value="TreeGrafter"/>
</dbReference>
<feature type="region of interest" description="Disordered" evidence="1">
    <location>
        <begin position="458"/>
        <end position="481"/>
    </location>
</feature>
<dbReference type="GO" id="GO:0007131">
    <property type="term" value="P:reciprocal meiotic recombination"/>
    <property type="evidence" value="ECO:0007669"/>
    <property type="project" value="TreeGrafter"/>
</dbReference>
<dbReference type="Proteomes" id="UP000009168">
    <property type="component" value="Unassembled WGS sequence"/>
</dbReference>
<dbReference type="OrthoDB" id="296380at2759"/>
<keyword evidence="2" id="KW-1133">Transmembrane helix</keyword>
<feature type="compositionally biased region" description="Polar residues" evidence="1">
    <location>
        <begin position="470"/>
        <end position="481"/>
    </location>
</feature>
<dbReference type="PANTHER" id="PTHR31398">
    <property type="entry name" value="MEIOTIC NUCLEAR DIVISION PROTEIN 1 HOMOLOG"/>
    <property type="match status" value="1"/>
</dbReference>
<proteinExistence type="predicted"/>
<evidence type="ECO:0000313" key="3">
    <source>
        <dbReference type="EMBL" id="EAR93741.2"/>
    </source>
</evidence>
<organism evidence="3 4">
    <name type="scientific">Tetrahymena thermophila (strain SB210)</name>
    <dbReference type="NCBI Taxonomy" id="312017"/>
    <lineage>
        <taxon>Eukaryota</taxon>
        <taxon>Sar</taxon>
        <taxon>Alveolata</taxon>
        <taxon>Ciliophora</taxon>
        <taxon>Intramacronucleata</taxon>
        <taxon>Oligohymenophorea</taxon>
        <taxon>Hymenostomatida</taxon>
        <taxon>Tetrahymenina</taxon>
        <taxon>Tetrahymenidae</taxon>
        <taxon>Tetrahymena</taxon>
    </lineage>
</organism>
<keyword evidence="4" id="KW-1185">Reference proteome</keyword>
<feature type="transmembrane region" description="Helical" evidence="2">
    <location>
        <begin position="26"/>
        <end position="47"/>
    </location>
</feature>
<dbReference type="AlphaFoldDB" id="I7MIJ0"/>
<evidence type="ECO:0000256" key="2">
    <source>
        <dbReference type="SAM" id="Phobius"/>
    </source>
</evidence>
<keyword evidence="2" id="KW-0812">Transmembrane</keyword>
<name>I7MIJ0_TETTS</name>
<dbReference type="RefSeq" id="XP_001013986.2">
    <property type="nucleotide sequence ID" value="XM_001013986.2"/>
</dbReference>
<evidence type="ECO:0000256" key="1">
    <source>
        <dbReference type="SAM" id="MobiDB-lite"/>
    </source>
</evidence>
<protein>
    <submittedName>
        <fullName evidence="3">Small GTP-binding domain protein</fullName>
    </submittedName>
</protein>
<dbReference type="KEGG" id="tet:TTHERM_00398110"/>
<feature type="compositionally biased region" description="Low complexity" evidence="1">
    <location>
        <begin position="458"/>
        <end position="469"/>
    </location>
</feature>